<name>A0A919P7Q5_9CELL</name>
<dbReference type="RefSeq" id="WP_203758550.1">
    <property type="nucleotide sequence ID" value="NZ_BONK01000020.1"/>
</dbReference>
<proteinExistence type="predicted"/>
<dbReference type="Proteomes" id="UP000632740">
    <property type="component" value="Unassembled WGS sequence"/>
</dbReference>
<organism evidence="1 2">
    <name type="scientific">Cellulomonas chitinilytica</name>
    <dbReference type="NCBI Taxonomy" id="398759"/>
    <lineage>
        <taxon>Bacteria</taxon>
        <taxon>Bacillati</taxon>
        <taxon>Actinomycetota</taxon>
        <taxon>Actinomycetes</taxon>
        <taxon>Micrococcales</taxon>
        <taxon>Cellulomonadaceae</taxon>
        <taxon>Cellulomonas</taxon>
    </lineage>
</organism>
<sequence length="160" mass="16176">MGLHRTDLDHTRRRRAPAGLVLRAALLGWAAGARSTFGVVAPTLSQARRRTVLLGAGVAALGEIVGDKLPVAGSRLEHHGPLLRAASGAGGAVVLARREGAGLVVPALAGAVGGLAGSYGGAAWRSWAVGRMPDWQAALVEDAVAVGAAFVATRSPRVVV</sequence>
<reference evidence="1" key="1">
    <citation type="submission" date="2021-01" db="EMBL/GenBank/DDBJ databases">
        <title>Whole genome shotgun sequence of Cellulomonas chitinilytica NBRC 110799.</title>
        <authorList>
            <person name="Komaki H."/>
            <person name="Tamura T."/>
        </authorList>
    </citation>
    <scope>NUCLEOTIDE SEQUENCE</scope>
    <source>
        <strain evidence="1">NBRC 110799</strain>
    </source>
</reference>
<gene>
    <name evidence="1" type="ORF">Cch01nite_42720</name>
</gene>
<dbReference type="AlphaFoldDB" id="A0A919P7Q5"/>
<evidence type="ECO:0000313" key="1">
    <source>
        <dbReference type="EMBL" id="GIG23548.1"/>
    </source>
</evidence>
<dbReference type="EMBL" id="BONK01000020">
    <property type="protein sequence ID" value="GIG23548.1"/>
    <property type="molecule type" value="Genomic_DNA"/>
</dbReference>
<accession>A0A919P7Q5</accession>
<keyword evidence="2" id="KW-1185">Reference proteome</keyword>
<evidence type="ECO:0008006" key="3">
    <source>
        <dbReference type="Google" id="ProtNLM"/>
    </source>
</evidence>
<evidence type="ECO:0000313" key="2">
    <source>
        <dbReference type="Proteomes" id="UP000632740"/>
    </source>
</evidence>
<protein>
    <recommendedName>
        <fullName evidence="3">DUF4126 domain-containing protein</fullName>
    </recommendedName>
</protein>
<comment type="caution">
    <text evidence="1">The sequence shown here is derived from an EMBL/GenBank/DDBJ whole genome shotgun (WGS) entry which is preliminary data.</text>
</comment>